<reference evidence="1 2" key="1">
    <citation type="journal article" date="2013" name="Genome Biol.">
        <title>Comparative genomics of the core and accessory genomes of 48 Sinorhizobium strains comprising five genospecies.</title>
        <authorList>
            <person name="Sugawara M."/>
            <person name="Epstein B."/>
            <person name="Badgley B.D."/>
            <person name="Unno T."/>
            <person name="Xu L."/>
            <person name="Reese J."/>
            <person name="Gyaneshwar P."/>
            <person name="Denny R."/>
            <person name="Mudge J."/>
            <person name="Bharti A.K."/>
            <person name="Farmer A.D."/>
            <person name="May G.D."/>
            <person name="Woodward J.E."/>
            <person name="Medigue C."/>
            <person name="Vallenet D."/>
            <person name="Lajus A."/>
            <person name="Rouy Z."/>
            <person name="Martinez-Vaz B."/>
            <person name="Tiffin P."/>
            <person name="Young N.D."/>
            <person name="Sadowsky M.J."/>
        </authorList>
    </citation>
    <scope>NUCLEOTIDE SEQUENCE [LARGE SCALE GENOMIC DNA]</scope>
    <source>
        <strain evidence="1 2">USDA4894</strain>
    </source>
</reference>
<gene>
    <name evidence="1" type="ORF">GHK62_02260</name>
</gene>
<accession>A0A6N7L7P9</accession>
<protein>
    <submittedName>
        <fullName evidence="1">Uncharacterized protein</fullName>
    </submittedName>
</protein>
<evidence type="ECO:0000313" key="1">
    <source>
        <dbReference type="EMBL" id="MQX13616.1"/>
    </source>
</evidence>
<organism evidence="1 2">
    <name type="scientific">Sinorhizobium terangae</name>
    <dbReference type="NCBI Taxonomy" id="110322"/>
    <lineage>
        <taxon>Bacteria</taxon>
        <taxon>Pseudomonadati</taxon>
        <taxon>Pseudomonadota</taxon>
        <taxon>Alphaproteobacteria</taxon>
        <taxon>Hyphomicrobiales</taxon>
        <taxon>Rhizobiaceae</taxon>
        <taxon>Sinorhizobium/Ensifer group</taxon>
        <taxon>Sinorhizobium</taxon>
    </lineage>
</organism>
<dbReference type="RefSeq" id="WP_153436727.1">
    <property type="nucleotide sequence ID" value="NZ_JACIGA010000007.1"/>
</dbReference>
<name>A0A6N7L7P9_SINTE</name>
<dbReference type="AlphaFoldDB" id="A0A6N7L7P9"/>
<proteinExistence type="predicted"/>
<keyword evidence="2" id="KW-1185">Reference proteome</keyword>
<dbReference type="EMBL" id="WITC01000017">
    <property type="protein sequence ID" value="MQX13616.1"/>
    <property type="molecule type" value="Genomic_DNA"/>
</dbReference>
<evidence type="ECO:0000313" key="2">
    <source>
        <dbReference type="Proteomes" id="UP000439983"/>
    </source>
</evidence>
<dbReference type="OrthoDB" id="8282470at2"/>
<dbReference type="Proteomes" id="UP000439983">
    <property type="component" value="Unassembled WGS sequence"/>
</dbReference>
<comment type="caution">
    <text evidence="1">The sequence shown here is derived from an EMBL/GenBank/DDBJ whole genome shotgun (WGS) entry which is preliminary data.</text>
</comment>
<sequence length="169" mass="18149">MAKKKTDNTHYLQRLTSEFPDVHGAFLSGRIPSLRKALVIAGIKPERTRLDKLKNSWGKATDAERDAFLNWLAAKGALSTTAAAHSPAPSPSAAAVEAPIASGRYLLPSAITEIKAIMAQRRLKPGDVMQEIGFAPDDRSLAHALARGASMRLAVIAALEAWLRTNARG</sequence>